<dbReference type="STRING" id="945553.A0A0D2NEX5"/>
<dbReference type="AlphaFoldDB" id="A0A0D2NEX5"/>
<organism evidence="2 3">
    <name type="scientific">Hypholoma sublateritium (strain FD-334 SS-4)</name>
    <dbReference type="NCBI Taxonomy" id="945553"/>
    <lineage>
        <taxon>Eukaryota</taxon>
        <taxon>Fungi</taxon>
        <taxon>Dikarya</taxon>
        <taxon>Basidiomycota</taxon>
        <taxon>Agaricomycotina</taxon>
        <taxon>Agaricomycetes</taxon>
        <taxon>Agaricomycetidae</taxon>
        <taxon>Agaricales</taxon>
        <taxon>Agaricineae</taxon>
        <taxon>Strophariaceae</taxon>
        <taxon>Hypholoma</taxon>
    </lineage>
</organism>
<feature type="region of interest" description="Disordered" evidence="1">
    <location>
        <begin position="1"/>
        <end position="26"/>
    </location>
</feature>
<evidence type="ECO:0000313" key="3">
    <source>
        <dbReference type="Proteomes" id="UP000054270"/>
    </source>
</evidence>
<reference evidence="3" key="1">
    <citation type="submission" date="2014-04" db="EMBL/GenBank/DDBJ databases">
        <title>Evolutionary Origins and Diversification of the Mycorrhizal Mutualists.</title>
        <authorList>
            <consortium name="DOE Joint Genome Institute"/>
            <consortium name="Mycorrhizal Genomics Consortium"/>
            <person name="Kohler A."/>
            <person name="Kuo A."/>
            <person name="Nagy L.G."/>
            <person name="Floudas D."/>
            <person name="Copeland A."/>
            <person name="Barry K.W."/>
            <person name="Cichocki N."/>
            <person name="Veneault-Fourrey C."/>
            <person name="LaButti K."/>
            <person name="Lindquist E.A."/>
            <person name="Lipzen A."/>
            <person name="Lundell T."/>
            <person name="Morin E."/>
            <person name="Murat C."/>
            <person name="Riley R."/>
            <person name="Ohm R."/>
            <person name="Sun H."/>
            <person name="Tunlid A."/>
            <person name="Henrissat B."/>
            <person name="Grigoriev I.V."/>
            <person name="Hibbett D.S."/>
            <person name="Martin F."/>
        </authorList>
    </citation>
    <scope>NUCLEOTIDE SEQUENCE [LARGE SCALE GENOMIC DNA]</scope>
    <source>
        <strain evidence="3">FD-334 SS-4</strain>
    </source>
</reference>
<protein>
    <recommendedName>
        <fullName evidence="4">F-box domain-containing protein</fullName>
    </recommendedName>
</protein>
<gene>
    <name evidence="2" type="ORF">HYPSUDRAFT_46199</name>
</gene>
<sequence length="423" mass="48415">MAAIRQHPDSKVSPVSNRPENRSHSMQQAPVEILRTIFSLVVSTKAEDDLNNPYSILSSPNISGVNTMSYIHWRGVALNFTDLWTTIHIMWPGRQTFRLIQLWLLRSKTKLLTFSLHQGHSDDSVSTTLAVFGQLMDQATRWKSVEFDIDNSIGMQFINGTVPPPPKLEEIKVMIRKRRDVGSSWRLSSFLHSSPRLYTVLWDNTEVPLSFHRMAWMNVRSLTLYATQYPSELLIMLGQCNRLEALTIHHQNKYQDPQTFPAVCLPSLQTFSVGDVLQMDILFSRMTLPALAKLRFLHGWHGDLSQTWDGIQDLIIRSSCTLKFLGIEKLKQTEDTHIHIRNFKAPCLDLLDTLQLGFHQTSSTIHFTKHDAKNQKTLVRIQEDGRCKLCIYISKGADDKIKPFDIGCAVRYAFAFDIECTSN</sequence>
<dbReference type="OrthoDB" id="2269034at2759"/>
<evidence type="ECO:0000313" key="2">
    <source>
        <dbReference type="EMBL" id="KJA17579.1"/>
    </source>
</evidence>
<keyword evidence="3" id="KW-1185">Reference proteome</keyword>
<accession>A0A0D2NEX5</accession>
<name>A0A0D2NEX5_HYPSF</name>
<dbReference type="SUPFAM" id="SSF52047">
    <property type="entry name" value="RNI-like"/>
    <property type="match status" value="1"/>
</dbReference>
<feature type="compositionally biased region" description="Basic and acidic residues" evidence="1">
    <location>
        <begin position="1"/>
        <end position="10"/>
    </location>
</feature>
<evidence type="ECO:0000256" key="1">
    <source>
        <dbReference type="SAM" id="MobiDB-lite"/>
    </source>
</evidence>
<dbReference type="Proteomes" id="UP000054270">
    <property type="component" value="Unassembled WGS sequence"/>
</dbReference>
<feature type="compositionally biased region" description="Polar residues" evidence="1">
    <location>
        <begin position="13"/>
        <end position="26"/>
    </location>
</feature>
<evidence type="ECO:0008006" key="4">
    <source>
        <dbReference type="Google" id="ProtNLM"/>
    </source>
</evidence>
<dbReference type="EMBL" id="KN817601">
    <property type="protein sequence ID" value="KJA17579.1"/>
    <property type="molecule type" value="Genomic_DNA"/>
</dbReference>
<proteinExistence type="predicted"/>